<dbReference type="PANTHER" id="PTHR20992:SF9">
    <property type="entry name" value="AT15442P-RELATED"/>
    <property type="match status" value="1"/>
</dbReference>
<comment type="caution">
    <text evidence="2">The sequence shown here is derived from an EMBL/GenBank/DDBJ whole genome shotgun (WGS) entry which is preliminary data.</text>
</comment>
<feature type="transmembrane region" description="Helical" evidence="1">
    <location>
        <begin position="364"/>
        <end position="385"/>
    </location>
</feature>
<name>A0A0J1K2G5_9GAMM</name>
<dbReference type="AlphaFoldDB" id="A0A0J1K2G5"/>
<feature type="transmembrane region" description="Helical" evidence="1">
    <location>
        <begin position="397"/>
        <end position="418"/>
    </location>
</feature>
<evidence type="ECO:0008006" key="4">
    <source>
        <dbReference type="Google" id="ProtNLM"/>
    </source>
</evidence>
<accession>A0A0J1K2G5</accession>
<dbReference type="Proteomes" id="UP000035909">
    <property type="component" value="Unassembled WGS sequence"/>
</dbReference>
<feature type="transmembrane region" description="Helical" evidence="1">
    <location>
        <begin position="489"/>
        <end position="513"/>
    </location>
</feature>
<keyword evidence="3" id="KW-1185">Reference proteome</keyword>
<dbReference type="Pfam" id="PF04087">
    <property type="entry name" value="DUF389"/>
    <property type="match status" value="1"/>
</dbReference>
<protein>
    <recommendedName>
        <fullName evidence="4">TIGR00341 family protein</fullName>
    </recommendedName>
</protein>
<dbReference type="STRING" id="320778.ABT57_12345"/>
<dbReference type="NCBIfam" id="TIGR00341">
    <property type="entry name" value="TIGR00341 family protein"/>
    <property type="match status" value="1"/>
</dbReference>
<proteinExistence type="predicted"/>
<reference evidence="2 3" key="1">
    <citation type="submission" date="2015-05" db="EMBL/GenBank/DDBJ databases">
        <title>Photobacterium galathea sp. nov.</title>
        <authorList>
            <person name="Machado H."/>
            <person name="Gram L."/>
        </authorList>
    </citation>
    <scope>NUCLEOTIDE SEQUENCE [LARGE SCALE GENOMIC DNA]</scope>
    <source>
        <strain evidence="2 3">DSM 22954</strain>
    </source>
</reference>
<keyword evidence="1" id="KW-0812">Transmembrane</keyword>
<dbReference type="SUPFAM" id="SSF111331">
    <property type="entry name" value="NAD kinase/diacylglycerol kinase-like"/>
    <property type="match status" value="1"/>
</dbReference>
<organism evidence="2 3">
    <name type="scientific">Photobacterium ganghwense</name>
    <dbReference type="NCBI Taxonomy" id="320778"/>
    <lineage>
        <taxon>Bacteria</taxon>
        <taxon>Pseudomonadati</taxon>
        <taxon>Pseudomonadota</taxon>
        <taxon>Gammaproteobacteria</taxon>
        <taxon>Vibrionales</taxon>
        <taxon>Vibrionaceae</taxon>
        <taxon>Photobacterium</taxon>
    </lineage>
</organism>
<keyword evidence="1" id="KW-1133">Transmembrane helix</keyword>
<feature type="transmembrane region" description="Helical" evidence="1">
    <location>
        <begin position="525"/>
        <end position="546"/>
    </location>
</feature>
<feature type="transmembrane region" description="Helical" evidence="1">
    <location>
        <begin position="341"/>
        <end position="358"/>
    </location>
</feature>
<sequence>MADTFLLFSASDKDNVSKEVIPLFSDTLLPVIWPSVEPITLTPDCRVFVYISDAHIPAIIDAAVAHQWQLAILPHPEAGHACRGFGIPKQLDNAIQLACDAKPLHVDVLRCNGSVVLDTVILGRGSIFGLNRQNLNWQEKLKKVFVNLSKVKTFIPAKFTITTESENTVETAAIGTLIISHAHGTALSRNILSTSSVNDGMCHAIVLAPHSIMELVRLFITAPFRRDPRLPGLLGFIKSRTLMLCVQNPMTFLQDGIESTAQELIIETTPRSLCILGGEPLPVSDNPGSSKESRKIVNLPAGGAIAAMIDKPLPFITHAATDEFRELYQLLRENASATPSFLTLMVLSTLLASIGLFASSAPVIIGAMILAPLMAPIISLAMALVRQDTSLLSASSQTLLTGLLMATSFAALASFILPMEIVTPEIQARLSPNLLDLGVAVISGIAGAYAHARIDASKSLAGVAIAVALVPPLAVTGIGIGWADLHVAWGALLLFLTNLAGIVLSASVTFLMLGFAPFTRAKKGLAVALLAVFIVSVPLLISFVHLSHEAKIIKALEGLTINQVVLRQVSARDVKPLELSLEIMTPHALSEQDLDNIKQAIEQELQTPVILEATLVIRRE</sequence>
<dbReference type="OrthoDB" id="9790659at2"/>
<dbReference type="PATRIC" id="fig|320778.3.peg.2694"/>
<dbReference type="EMBL" id="LDOU01000013">
    <property type="protein sequence ID" value="KLV08617.1"/>
    <property type="molecule type" value="Genomic_DNA"/>
</dbReference>
<gene>
    <name evidence="2" type="ORF">ABT57_12345</name>
</gene>
<evidence type="ECO:0000313" key="2">
    <source>
        <dbReference type="EMBL" id="KLV08617.1"/>
    </source>
</evidence>
<keyword evidence="1" id="KW-0472">Membrane</keyword>
<dbReference type="RefSeq" id="WP_047885544.1">
    <property type="nucleotide sequence ID" value="NZ_CP071325.1"/>
</dbReference>
<dbReference type="InterPro" id="IPR016064">
    <property type="entry name" value="NAD/diacylglycerol_kinase_sf"/>
</dbReference>
<feature type="transmembrane region" description="Helical" evidence="1">
    <location>
        <begin position="462"/>
        <end position="483"/>
    </location>
</feature>
<dbReference type="InterPro" id="IPR005240">
    <property type="entry name" value="DUF389"/>
</dbReference>
<dbReference type="PANTHER" id="PTHR20992">
    <property type="entry name" value="AT15442P-RELATED"/>
    <property type="match status" value="1"/>
</dbReference>
<evidence type="ECO:0000313" key="3">
    <source>
        <dbReference type="Proteomes" id="UP000035909"/>
    </source>
</evidence>
<evidence type="ECO:0000256" key="1">
    <source>
        <dbReference type="SAM" id="Phobius"/>
    </source>
</evidence>
<feature type="transmembrane region" description="Helical" evidence="1">
    <location>
        <begin position="430"/>
        <end position="450"/>
    </location>
</feature>